<dbReference type="AlphaFoldDB" id="A0A8H5R7F2"/>
<dbReference type="RefSeq" id="XP_037203955.1">
    <property type="nucleotide sequence ID" value="XM_037355871.1"/>
</dbReference>
<dbReference type="EMBL" id="JAAQRI010000199">
    <property type="protein sequence ID" value="KAF5628122.1"/>
    <property type="molecule type" value="Genomic_DNA"/>
</dbReference>
<proteinExistence type="predicted"/>
<dbReference type="GeneID" id="59308141"/>
<dbReference type="Proteomes" id="UP000530670">
    <property type="component" value="Unassembled WGS sequence"/>
</dbReference>
<evidence type="ECO:0000313" key="3">
    <source>
        <dbReference type="Proteomes" id="UP000530670"/>
    </source>
</evidence>
<feature type="compositionally biased region" description="Polar residues" evidence="1">
    <location>
        <begin position="61"/>
        <end position="75"/>
    </location>
</feature>
<evidence type="ECO:0000256" key="1">
    <source>
        <dbReference type="SAM" id="MobiDB-lite"/>
    </source>
</evidence>
<sequence>MFGSVVSRLQSRNKKLNVRLATCLFLLGGFVPIAATRNVAKSLLDVQPNFLQRALQRNMSTSSLDQQDTESVSSEDSFDPAPTLAQKTITRQEALEQAGENIAKMGKSKFVDKLLGTAVSKWLAEPILCVLPPEMKHTVHTWCSSHDPMWFNKLSEFIDEDVSEWEYTVEVPNRRKDMAFCGMGADILRFYVADLKPLRKGLPEPERREVVNKVRRGIALFADFHDEKMKAMEREACELVQQERESMEIERSAFATAFELQNEAIAD</sequence>
<name>A0A8H5R7F2_9HYPO</name>
<gene>
    <name evidence="2" type="ORF">FTJAE_8997</name>
</gene>
<feature type="region of interest" description="Disordered" evidence="1">
    <location>
        <begin position="61"/>
        <end position="83"/>
    </location>
</feature>
<keyword evidence="3" id="KW-1185">Reference proteome</keyword>
<comment type="caution">
    <text evidence="2">The sequence shown here is derived from an EMBL/GenBank/DDBJ whole genome shotgun (WGS) entry which is preliminary data.</text>
</comment>
<evidence type="ECO:0000313" key="2">
    <source>
        <dbReference type="EMBL" id="KAF5628122.1"/>
    </source>
</evidence>
<organism evidence="2 3">
    <name type="scientific">Fusarium tjaetaba</name>
    <dbReference type="NCBI Taxonomy" id="1567544"/>
    <lineage>
        <taxon>Eukaryota</taxon>
        <taxon>Fungi</taxon>
        <taxon>Dikarya</taxon>
        <taxon>Ascomycota</taxon>
        <taxon>Pezizomycotina</taxon>
        <taxon>Sordariomycetes</taxon>
        <taxon>Hypocreomycetidae</taxon>
        <taxon>Hypocreales</taxon>
        <taxon>Nectriaceae</taxon>
        <taxon>Fusarium</taxon>
        <taxon>Fusarium fujikuroi species complex</taxon>
    </lineage>
</organism>
<protein>
    <submittedName>
        <fullName evidence="2">Uncharacterized protein</fullName>
    </submittedName>
</protein>
<accession>A0A8H5R7F2</accession>
<dbReference type="OrthoDB" id="5071341at2759"/>
<reference evidence="2 3" key="1">
    <citation type="submission" date="2020-05" db="EMBL/GenBank/DDBJ databases">
        <title>Identification and distribution of gene clusters putatively required for synthesis of sphingolipid metabolism inhibitors in phylogenetically diverse species of the filamentous fungus Fusarium.</title>
        <authorList>
            <person name="Kim H.-S."/>
            <person name="Busman M."/>
            <person name="Brown D.W."/>
            <person name="Divon H."/>
            <person name="Uhlig S."/>
            <person name="Proctor R.H."/>
        </authorList>
    </citation>
    <scope>NUCLEOTIDE SEQUENCE [LARGE SCALE GENOMIC DNA]</scope>
    <source>
        <strain evidence="2 3">NRRL 66243</strain>
    </source>
</reference>